<accession>A0A1G9HU04</accession>
<dbReference type="Proteomes" id="UP000199053">
    <property type="component" value="Unassembled WGS sequence"/>
</dbReference>
<proteinExistence type="predicted"/>
<dbReference type="STRING" id="246191.SAMN05660337_2307"/>
<protein>
    <submittedName>
        <fullName evidence="1">Uncharacterized protein</fullName>
    </submittedName>
</protein>
<evidence type="ECO:0000313" key="2">
    <source>
        <dbReference type="Proteomes" id="UP000199053"/>
    </source>
</evidence>
<dbReference type="AlphaFoldDB" id="A0A1G9HU04"/>
<dbReference type="OrthoDB" id="5445923at2"/>
<keyword evidence="2" id="KW-1185">Reference proteome</keyword>
<reference evidence="2" key="1">
    <citation type="submission" date="2016-10" db="EMBL/GenBank/DDBJ databases">
        <authorList>
            <person name="Varghese N."/>
            <person name="Submissions S."/>
        </authorList>
    </citation>
    <scope>NUCLEOTIDE SEQUENCE [LARGE SCALE GENOMIC DNA]</scope>
    <source>
        <strain evidence="2">DSM 16995</strain>
    </source>
</reference>
<organism evidence="1 2">
    <name type="scientific">Maridesulfovibrio ferrireducens</name>
    <dbReference type="NCBI Taxonomy" id="246191"/>
    <lineage>
        <taxon>Bacteria</taxon>
        <taxon>Pseudomonadati</taxon>
        <taxon>Thermodesulfobacteriota</taxon>
        <taxon>Desulfovibrionia</taxon>
        <taxon>Desulfovibrionales</taxon>
        <taxon>Desulfovibrionaceae</taxon>
        <taxon>Maridesulfovibrio</taxon>
    </lineage>
</organism>
<gene>
    <name evidence="1" type="ORF">SAMN05660337_2307</name>
</gene>
<name>A0A1G9HU04_9BACT</name>
<dbReference type="RefSeq" id="WP_092161202.1">
    <property type="nucleotide sequence ID" value="NZ_FNGA01000003.1"/>
</dbReference>
<evidence type="ECO:0000313" key="1">
    <source>
        <dbReference type="EMBL" id="SDL16296.1"/>
    </source>
</evidence>
<dbReference type="EMBL" id="FNGA01000003">
    <property type="protein sequence ID" value="SDL16296.1"/>
    <property type="molecule type" value="Genomic_DNA"/>
</dbReference>
<sequence length="298" mass="34210">MPKKNIAWDGISFEIPSKFEVSGIDKSFIQLDNGEHPCVEIRWYDSGKTYKQQNYFRQLAKKIEVSSGIKIESSVLPSSWKKPLERFHSTAFYWQSDLSTGRGVMFYCPKSAQVMLIQFIGKGGEQLEDAAISLFSSIKFYNNEEFTPWRIYDMEATLPVAYKLDSFEFKPGRFKIILCSENESISLYRISPADILLKERSLGDFSQEFFKDDINRLDLSIAELQFDSGATCMFGQDKKPSAAKITMSKLSSKRRPFGQIEARYTKTANRIQAVLISSRTAIPDNRMQNIFENYSIVQ</sequence>